<protein>
    <submittedName>
        <fullName evidence="1">Uncharacterized protein</fullName>
    </submittedName>
</protein>
<keyword evidence="2" id="KW-1185">Reference proteome</keyword>
<reference evidence="1 2" key="1">
    <citation type="journal article" date="2014" name="Nat. Genet.">
        <title>Genome sequence of the hot pepper provides insights into the evolution of pungency in Capsicum species.</title>
        <authorList>
            <person name="Kim S."/>
            <person name="Park M."/>
            <person name="Yeom S.I."/>
            <person name="Kim Y.M."/>
            <person name="Lee J.M."/>
            <person name="Lee H.A."/>
            <person name="Seo E."/>
            <person name="Choi J."/>
            <person name="Cheong K."/>
            <person name="Kim K.T."/>
            <person name="Jung K."/>
            <person name="Lee G.W."/>
            <person name="Oh S.K."/>
            <person name="Bae C."/>
            <person name="Kim S.B."/>
            <person name="Lee H.Y."/>
            <person name="Kim S.Y."/>
            <person name="Kim M.S."/>
            <person name="Kang B.C."/>
            <person name="Jo Y.D."/>
            <person name="Yang H.B."/>
            <person name="Jeong H.J."/>
            <person name="Kang W.H."/>
            <person name="Kwon J.K."/>
            <person name="Shin C."/>
            <person name="Lim J.Y."/>
            <person name="Park J.H."/>
            <person name="Huh J.H."/>
            <person name="Kim J.S."/>
            <person name="Kim B.D."/>
            <person name="Cohen O."/>
            <person name="Paran I."/>
            <person name="Suh M.C."/>
            <person name="Lee S.B."/>
            <person name="Kim Y.K."/>
            <person name="Shin Y."/>
            <person name="Noh S.J."/>
            <person name="Park J."/>
            <person name="Seo Y.S."/>
            <person name="Kwon S.Y."/>
            <person name="Kim H.A."/>
            <person name="Park J.M."/>
            <person name="Kim H.J."/>
            <person name="Choi S.B."/>
            <person name="Bosland P.W."/>
            <person name="Reeves G."/>
            <person name="Jo S.H."/>
            <person name="Lee B.W."/>
            <person name="Cho H.T."/>
            <person name="Choi H.S."/>
            <person name="Lee M.S."/>
            <person name="Yu Y."/>
            <person name="Do Choi Y."/>
            <person name="Park B.S."/>
            <person name="van Deynze A."/>
            <person name="Ashrafi H."/>
            <person name="Hill T."/>
            <person name="Kim W.T."/>
            <person name="Pai H.S."/>
            <person name="Ahn H.K."/>
            <person name="Yeam I."/>
            <person name="Giovannoni J.J."/>
            <person name="Rose J.K."/>
            <person name="Sorensen I."/>
            <person name="Lee S.J."/>
            <person name="Kim R.W."/>
            <person name="Choi I.Y."/>
            <person name="Choi B.S."/>
            <person name="Lim J.S."/>
            <person name="Lee Y.H."/>
            <person name="Choi D."/>
        </authorList>
    </citation>
    <scope>NUCLEOTIDE SEQUENCE [LARGE SCALE GENOMIC DNA]</scope>
    <source>
        <strain evidence="2">cv. CM334</strain>
    </source>
</reference>
<dbReference type="InterPro" id="IPR016039">
    <property type="entry name" value="Thiolase-like"/>
</dbReference>
<dbReference type="STRING" id="4072.A0A2G2YWW2"/>
<dbReference type="EMBL" id="AYRZ02000008">
    <property type="protein sequence ID" value="PHT74260.1"/>
    <property type="molecule type" value="Genomic_DNA"/>
</dbReference>
<reference evidence="1 2" key="2">
    <citation type="journal article" date="2017" name="Genome Biol.">
        <title>New reference genome sequences of hot pepper reveal the massive evolution of plant disease-resistance genes by retroduplication.</title>
        <authorList>
            <person name="Kim S."/>
            <person name="Park J."/>
            <person name="Yeom S.I."/>
            <person name="Kim Y.M."/>
            <person name="Seo E."/>
            <person name="Kim K.T."/>
            <person name="Kim M.S."/>
            <person name="Lee J.M."/>
            <person name="Cheong K."/>
            <person name="Shin H.S."/>
            <person name="Kim S.B."/>
            <person name="Han K."/>
            <person name="Lee J."/>
            <person name="Park M."/>
            <person name="Lee H.A."/>
            <person name="Lee H.Y."/>
            <person name="Lee Y."/>
            <person name="Oh S."/>
            <person name="Lee J.H."/>
            <person name="Choi E."/>
            <person name="Choi E."/>
            <person name="Lee S.E."/>
            <person name="Jeon J."/>
            <person name="Kim H."/>
            <person name="Choi G."/>
            <person name="Song H."/>
            <person name="Lee J."/>
            <person name="Lee S.C."/>
            <person name="Kwon J.K."/>
            <person name="Lee H.Y."/>
            <person name="Koo N."/>
            <person name="Hong Y."/>
            <person name="Kim R.W."/>
            <person name="Kang W.H."/>
            <person name="Huh J.H."/>
            <person name="Kang B.C."/>
            <person name="Yang T.J."/>
            <person name="Lee Y.H."/>
            <person name="Bennetzen J.L."/>
            <person name="Choi D."/>
        </authorList>
    </citation>
    <scope>NUCLEOTIDE SEQUENCE [LARGE SCALE GENOMIC DNA]</scope>
    <source>
        <strain evidence="2">cv. CM334</strain>
    </source>
</reference>
<organism evidence="1 2">
    <name type="scientific">Capsicum annuum</name>
    <name type="common">Capsicum pepper</name>
    <dbReference type="NCBI Taxonomy" id="4072"/>
    <lineage>
        <taxon>Eukaryota</taxon>
        <taxon>Viridiplantae</taxon>
        <taxon>Streptophyta</taxon>
        <taxon>Embryophyta</taxon>
        <taxon>Tracheophyta</taxon>
        <taxon>Spermatophyta</taxon>
        <taxon>Magnoliopsida</taxon>
        <taxon>eudicotyledons</taxon>
        <taxon>Gunneridae</taxon>
        <taxon>Pentapetalae</taxon>
        <taxon>asterids</taxon>
        <taxon>lamiids</taxon>
        <taxon>Solanales</taxon>
        <taxon>Solanaceae</taxon>
        <taxon>Solanoideae</taxon>
        <taxon>Capsiceae</taxon>
        <taxon>Capsicum</taxon>
    </lineage>
</organism>
<accession>A0A2G2YWW2</accession>
<evidence type="ECO:0000313" key="2">
    <source>
        <dbReference type="Proteomes" id="UP000222542"/>
    </source>
</evidence>
<comment type="caution">
    <text evidence="1">The sequence shown here is derived from an EMBL/GenBank/DDBJ whole genome shotgun (WGS) entry which is preliminary data.</text>
</comment>
<evidence type="ECO:0000313" key="1">
    <source>
        <dbReference type="EMBL" id="PHT74260.1"/>
    </source>
</evidence>
<dbReference type="GO" id="GO:0016746">
    <property type="term" value="F:acyltransferase activity"/>
    <property type="evidence" value="ECO:0007669"/>
    <property type="project" value="InterPro"/>
</dbReference>
<proteinExistence type="predicted"/>
<sequence>MGEGGLGAVSSFSMLSSPMLRPSICLAGDTAAYSRTTVFGDDVLIVVAYCTAICKSKCGDFKDTLSDNLLAPVLKAVIEKTNLCSNEAGDIVVGTILAPCSIRAVECMMTAFYAGFPDITLKIMDIEESKIQEFSSLLLLSRERAGALFVWGKGNAGKGKEGRRRGCMMP</sequence>
<name>A0A2G2YWW2_CAPAN</name>
<dbReference type="PANTHER" id="PTHR43853:SF15">
    <property type="entry name" value="3-KETOACYL-COA THIOLASE 5, PEROXISOMAL"/>
    <property type="match status" value="1"/>
</dbReference>
<dbReference type="Gene3D" id="3.40.47.10">
    <property type="match status" value="1"/>
</dbReference>
<dbReference type="Gramene" id="PHT74260">
    <property type="protein sequence ID" value="PHT74260"/>
    <property type="gene ID" value="T459_21537"/>
</dbReference>
<dbReference type="PANTHER" id="PTHR43853">
    <property type="entry name" value="3-KETOACYL-COA THIOLASE, PEROXISOMAL"/>
    <property type="match status" value="1"/>
</dbReference>
<gene>
    <name evidence="1" type="ORF">T459_21537</name>
</gene>
<dbReference type="AlphaFoldDB" id="A0A2G2YWW2"/>
<dbReference type="InterPro" id="IPR050215">
    <property type="entry name" value="Thiolase-like_sf_Thiolase"/>
</dbReference>
<dbReference type="Proteomes" id="UP000222542">
    <property type="component" value="Unassembled WGS sequence"/>
</dbReference>